<dbReference type="NCBIfam" id="TIGR00739">
    <property type="entry name" value="yajC"/>
    <property type="match status" value="1"/>
</dbReference>
<evidence type="ECO:0000256" key="2">
    <source>
        <dbReference type="ARBA" id="ARBA00022448"/>
    </source>
</evidence>
<evidence type="ECO:0000256" key="8">
    <source>
        <dbReference type="ARBA" id="ARBA00023136"/>
    </source>
</evidence>
<dbReference type="PANTHER" id="PTHR33909">
    <property type="entry name" value="SEC TRANSLOCON ACCESSORY COMPLEX SUBUNIT YAJC"/>
    <property type="match status" value="1"/>
</dbReference>
<keyword evidence="4 9" id="KW-0812">Transmembrane</keyword>
<protein>
    <submittedName>
        <fullName evidence="10">Unannotated protein</fullName>
    </submittedName>
</protein>
<dbReference type="GO" id="GO:0015031">
    <property type="term" value="P:protein transport"/>
    <property type="evidence" value="ECO:0007669"/>
    <property type="project" value="UniProtKB-KW"/>
</dbReference>
<name>A0A6J6HEJ6_9ZZZZ</name>
<organism evidence="10">
    <name type="scientific">freshwater metagenome</name>
    <dbReference type="NCBI Taxonomy" id="449393"/>
    <lineage>
        <taxon>unclassified sequences</taxon>
        <taxon>metagenomes</taxon>
        <taxon>ecological metagenomes</taxon>
    </lineage>
</organism>
<evidence type="ECO:0000256" key="6">
    <source>
        <dbReference type="ARBA" id="ARBA00022989"/>
    </source>
</evidence>
<feature type="transmembrane region" description="Helical" evidence="9">
    <location>
        <begin position="29"/>
        <end position="47"/>
    </location>
</feature>
<evidence type="ECO:0000256" key="5">
    <source>
        <dbReference type="ARBA" id="ARBA00022927"/>
    </source>
</evidence>
<dbReference type="Pfam" id="PF02699">
    <property type="entry name" value="YajC"/>
    <property type="match status" value="1"/>
</dbReference>
<dbReference type="EMBL" id="CAEZUN010000205">
    <property type="protein sequence ID" value="CAB4612082.1"/>
    <property type="molecule type" value="Genomic_DNA"/>
</dbReference>
<keyword evidence="2" id="KW-0813">Transport</keyword>
<proteinExistence type="predicted"/>
<dbReference type="PANTHER" id="PTHR33909:SF1">
    <property type="entry name" value="SEC TRANSLOCON ACCESSORY COMPLEX SUBUNIT YAJC"/>
    <property type="match status" value="1"/>
</dbReference>
<gene>
    <name evidence="10" type="ORF">UFOPK1826_01328</name>
</gene>
<dbReference type="AlphaFoldDB" id="A0A6J6HEJ6"/>
<dbReference type="PRINTS" id="PR01853">
    <property type="entry name" value="YAJCTRNLCASE"/>
</dbReference>
<evidence type="ECO:0000256" key="4">
    <source>
        <dbReference type="ARBA" id="ARBA00022692"/>
    </source>
</evidence>
<keyword evidence="7" id="KW-0811">Translocation</keyword>
<keyword evidence="6 9" id="KW-1133">Transmembrane helix</keyword>
<comment type="subcellular location">
    <subcellularLocation>
        <location evidence="1">Cell membrane</location>
        <topology evidence="1">Single-pass membrane protein</topology>
    </subcellularLocation>
</comment>
<evidence type="ECO:0000256" key="3">
    <source>
        <dbReference type="ARBA" id="ARBA00022475"/>
    </source>
</evidence>
<dbReference type="InterPro" id="IPR003849">
    <property type="entry name" value="Preprotein_translocase_YajC"/>
</dbReference>
<accession>A0A6J6HEJ6</accession>
<keyword evidence="5" id="KW-0653">Protein transport</keyword>
<evidence type="ECO:0000256" key="1">
    <source>
        <dbReference type="ARBA" id="ARBA00004162"/>
    </source>
</evidence>
<evidence type="ECO:0000313" key="10">
    <source>
        <dbReference type="EMBL" id="CAB4612082.1"/>
    </source>
</evidence>
<evidence type="ECO:0000256" key="9">
    <source>
        <dbReference type="SAM" id="Phobius"/>
    </source>
</evidence>
<reference evidence="10" key="1">
    <citation type="submission" date="2020-05" db="EMBL/GenBank/DDBJ databases">
        <authorList>
            <person name="Chiriac C."/>
            <person name="Salcher M."/>
            <person name="Ghai R."/>
            <person name="Kavagutti S V."/>
        </authorList>
    </citation>
    <scope>NUCLEOTIDE SEQUENCE</scope>
</reference>
<keyword evidence="8 9" id="KW-0472">Membrane</keyword>
<dbReference type="GO" id="GO:0005886">
    <property type="term" value="C:plasma membrane"/>
    <property type="evidence" value="ECO:0007669"/>
    <property type="project" value="UniProtKB-SubCell"/>
</dbReference>
<dbReference type="SMART" id="SM01323">
    <property type="entry name" value="YajC"/>
    <property type="match status" value="1"/>
</dbReference>
<keyword evidence="3" id="KW-1003">Cell membrane</keyword>
<evidence type="ECO:0000256" key="7">
    <source>
        <dbReference type="ARBA" id="ARBA00023010"/>
    </source>
</evidence>
<sequence length="128" mass="13994">MSITLAPAIVSNLTVLVAATETATKSNPILSMLPLVLIFAAMYFLLLRPQRKRQKETAALQSSIAEGDEVILNSGMYGFVSAVEDDLLWIEIAEKVEVRVTKGSIARKVSVSTEENIVDKKADKKSEK</sequence>